<evidence type="ECO:0000313" key="3">
    <source>
        <dbReference type="Proteomes" id="UP000324222"/>
    </source>
</evidence>
<comment type="caution">
    <text evidence="2">The sequence shown here is derived from an EMBL/GenBank/DDBJ whole genome shotgun (WGS) entry which is preliminary data.</text>
</comment>
<proteinExistence type="predicted"/>
<organism evidence="2 3">
    <name type="scientific">Portunus trituberculatus</name>
    <name type="common">Swimming crab</name>
    <name type="synonym">Neptunus trituberculatus</name>
    <dbReference type="NCBI Taxonomy" id="210409"/>
    <lineage>
        <taxon>Eukaryota</taxon>
        <taxon>Metazoa</taxon>
        <taxon>Ecdysozoa</taxon>
        <taxon>Arthropoda</taxon>
        <taxon>Crustacea</taxon>
        <taxon>Multicrustacea</taxon>
        <taxon>Malacostraca</taxon>
        <taxon>Eumalacostraca</taxon>
        <taxon>Eucarida</taxon>
        <taxon>Decapoda</taxon>
        <taxon>Pleocyemata</taxon>
        <taxon>Brachyura</taxon>
        <taxon>Eubrachyura</taxon>
        <taxon>Portunoidea</taxon>
        <taxon>Portunidae</taxon>
        <taxon>Portuninae</taxon>
        <taxon>Portunus</taxon>
    </lineage>
</organism>
<evidence type="ECO:0000313" key="2">
    <source>
        <dbReference type="EMBL" id="MPD06274.1"/>
    </source>
</evidence>
<dbReference type="EMBL" id="VSRR010150272">
    <property type="protein sequence ID" value="MPD06274.1"/>
    <property type="molecule type" value="Genomic_DNA"/>
</dbReference>
<name>A0A5B7KHE7_PORTR</name>
<keyword evidence="3" id="KW-1185">Reference proteome</keyword>
<evidence type="ECO:0000256" key="1">
    <source>
        <dbReference type="SAM" id="MobiDB-lite"/>
    </source>
</evidence>
<feature type="compositionally biased region" description="Polar residues" evidence="1">
    <location>
        <begin position="20"/>
        <end position="36"/>
    </location>
</feature>
<sequence>MSGSGGIISPRRIPRRSCCYTHTSHNKPSINNHFHR</sequence>
<dbReference type="Proteomes" id="UP000324222">
    <property type="component" value="Unassembled WGS sequence"/>
</dbReference>
<accession>A0A5B7KHE7</accession>
<feature type="region of interest" description="Disordered" evidence="1">
    <location>
        <begin position="1"/>
        <end position="36"/>
    </location>
</feature>
<reference evidence="2 3" key="1">
    <citation type="submission" date="2019-05" db="EMBL/GenBank/DDBJ databases">
        <title>Another draft genome of Portunus trituberculatus and its Hox gene families provides insights of decapod evolution.</title>
        <authorList>
            <person name="Jeong J.-H."/>
            <person name="Song I."/>
            <person name="Kim S."/>
            <person name="Choi T."/>
            <person name="Kim D."/>
            <person name="Ryu S."/>
            <person name="Kim W."/>
        </authorList>
    </citation>
    <scope>NUCLEOTIDE SEQUENCE [LARGE SCALE GENOMIC DNA]</scope>
    <source>
        <tissue evidence="2">Muscle</tissue>
    </source>
</reference>
<protein>
    <submittedName>
        <fullName evidence="2">Uncharacterized protein</fullName>
    </submittedName>
</protein>
<gene>
    <name evidence="2" type="ORF">E2C01_102078</name>
</gene>
<dbReference type="AlphaFoldDB" id="A0A5B7KHE7"/>